<organism evidence="12 13">
    <name type="scientific">Latimeria chalumnae</name>
    <name type="common">Coelacanth</name>
    <dbReference type="NCBI Taxonomy" id="7897"/>
    <lineage>
        <taxon>Eukaryota</taxon>
        <taxon>Metazoa</taxon>
        <taxon>Chordata</taxon>
        <taxon>Craniata</taxon>
        <taxon>Vertebrata</taxon>
        <taxon>Euteleostomi</taxon>
        <taxon>Coelacanthiformes</taxon>
        <taxon>Coelacanthidae</taxon>
        <taxon>Latimeria</taxon>
    </lineage>
</organism>
<dbReference type="Gene3D" id="2.120.10.30">
    <property type="entry name" value="TolB, C-terminal domain"/>
    <property type="match status" value="1"/>
</dbReference>
<keyword evidence="13" id="KW-1185">Reference proteome</keyword>
<evidence type="ECO:0000256" key="2">
    <source>
        <dbReference type="ARBA" id="ARBA00004496"/>
    </source>
</evidence>
<dbReference type="Ensembl" id="ENSLACT00000013546.1">
    <property type="protein sequence ID" value="ENSLACP00000013450.1"/>
    <property type="gene ID" value="ENSLACG00000011840.1"/>
</dbReference>
<dbReference type="InterPro" id="IPR045550">
    <property type="entry name" value="AARE_N"/>
</dbReference>
<proteinExistence type="inferred from homology"/>
<evidence type="ECO:0000256" key="1">
    <source>
        <dbReference type="ARBA" id="ARBA00000721"/>
    </source>
</evidence>
<dbReference type="EMBL" id="AFYH01140808">
    <property type="status" value="NOT_ANNOTATED_CDS"/>
    <property type="molecule type" value="Genomic_DNA"/>
</dbReference>
<evidence type="ECO:0000313" key="12">
    <source>
        <dbReference type="Ensembl" id="ENSLACP00000013450.1"/>
    </source>
</evidence>
<dbReference type="InterPro" id="IPR001375">
    <property type="entry name" value="Peptidase_S9_cat"/>
</dbReference>
<dbReference type="Gene3D" id="3.40.50.1820">
    <property type="entry name" value="alpha/beta hydrolase"/>
    <property type="match status" value="1"/>
</dbReference>
<dbReference type="Pfam" id="PF19283">
    <property type="entry name" value="APEH_N"/>
    <property type="match status" value="1"/>
</dbReference>
<dbReference type="EMBL" id="AFYH01140810">
    <property type="status" value="NOT_ANNOTATED_CDS"/>
    <property type="molecule type" value="Genomic_DNA"/>
</dbReference>
<keyword evidence="7" id="KW-0963">Cytoplasm</keyword>
<dbReference type="InterPro" id="IPR029058">
    <property type="entry name" value="AB_hydrolase_fold"/>
</dbReference>
<dbReference type="EMBL" id="AFYH01140809">
    <property type="status" value="NOT_ANNOTATED_CDS"/>
    <property type="molecule type" value="Genomic_DNA"/>
</dbReference>
<dbReference type="MEROPS" id="S09.004"/>
<sequence>MVIADPEEIVSLYREYCRYPSLCKACVGPEITSQYGGKHCNIYTEWTQQDLERNEHVKFCRQYIVFHDDSSVVYSGPSGNCTEIKGELLSSESPSGALKAVLRQTSNKGDEKQFLEIWSKNCKVKSINLTALNKHGKVYEDDQFGCLVWSHSESHLLYVAEKKRPKTESFFQTKPPENSSDSAEEDEVTIKTDRKEKAVKGDEFVFYEDWGETLVSKSVPVLCVLDIESNNISVLEGIPDYVSPGQAFWAPEDTGVLFIGWWHEPFRLGLKYCCNRRSAMFYVNLTDGKCEQLSSDGNSVWSPRLSPDGGRIVYLEMEVFGPHLQCCRIKMYDWATKETCTVVDTIARPEKDGFTGVYCIALPVLCWATDSRRFVFDTLQRSKKELFVVNVTTRKVISLTEDSTAGSWTLLTIERDLMVVSCSSPNCPPSLKVGILPAAGREKMVSWVTLEDSEPIPEIKWRILTFKPPPEQENEKYPGLSFEGVLLKPKNMEEGAQLPLVVSPHGGPHSAFATEWFLIPAILCKMGFAVLLVNYRGSTGFGQDSIKSLPGNVGDQDVKDVQYSVETLLKEEPIDAEKIAVLGGSHGGFLACHLIGQYPDFYKACVARNPVTNLATMMGSSDIVDWCVEEAGVSFTVDLLPDSSLLTKMIDKSPLKYASWVKTPVLIALGEDDRRVPHKQGIEYYRALKARGVPVRLLLYPGNGHALSKVDAASDGFMNIALWIIKNLKC</sequence>
<dbReference type="GO" id="GO:0004252">
    <property type="term" value="F:serine-type endopeptidase activity"/>
    <property type="evidence" value="ECO:0007669"/>
    <property type="project" value="TreeGrafter"/>
</dbReference>
<dbReference type="EMBL" id="AFYH01140806">
    <property type="status" value="NOT_ANNOTATED_CDS"/>
    <property type="molecule type" value="Genomic_DNA"/>
</dbReference>
<comment type="subunit">
    <text evidence="4">Homotetramer.</text>
</comment>
<feature type="domain" description="Peptidase S9 prolyl oligopeptidase catalytic" evidence="10">
    <location>
        <begin position="520"/>
        <end position="729"/>
    </location>
</feature>
<evidence type="ECO:0000259" key="10">
    <source>
        <dbReference type="Pfam" id="PF00326"/>
    </source>
</evidence>
<dbReference type="EMBL" id="AFYH01140805">
    <property type="status" value="NOT_ANNOTATED_CDS"/>
    <property type="molecule type" value="Genomic_DNA"/>
</dbReference>
<evidence type="ECO:0000256" key="8">
    <source>
        <dbReference type="ARBA" id="ARBA00022801"/>
    </source>
</evidence>
<keyword evidence="8" id="KW-0378">Hydrolase</keyword>
<dbReference type="OMA" id="QEIATPF"/>
<feature type="domain" description="Acylamino-acid-releasing enzyme N-terminal" evidence="11">
    <location>
        <begin position="12"/>
        <end position="458"/>
    </location>
</feature>
<dbReference type="PANTHER" id="PTHR42776:SF16">
    <property type="entry name" value="ACYLAMINO-ACID-RELEASING ENZYME"/>
    <property type="match status" value="1"/>
</dbReference>
<feature type="region of interest" description="Disordered" evidence="9">
    <location>
        <begin position="169"/>
        <end position="188"/>
    </location>
</feature>
<name>H3AUX9_LATCH</name>
<evidence type="ECO:0000256" key="5">
    <source>
        <dbReference type="ARBA" id="ARBA00012917"/>
    </source>
</evidence>
<dbReference type="SUPFAM" id="SSF82171">
    <property type="entry name" value="DPP6 N-terminal domain-like"/>
    <property type="match status" value="1"/>
</dbReference>
<comment type="subcellular location">
    <subcellularLocation>
        <location evidence="2">Cytoplasm</location>
    </subcellularLocation>
</comment>
<accession>H3AUX9</accession>
<dbReference type="GeneTree" id="ENSGT00940000165736"/>
<dbReference type="FunFam" id="2.120.10.30:FF:000189">
    <property type="entry name" value="Acylaminoacyl-peptide hydrolase"/>
    <property type="match status" value="1"/>
</dbReference>
<reference evidence="13" key="1">
    <citation type="submission" date="2011-08" db="EMBL/GenBank/DDBJ databases">
        <title>The draft genome of Latimeria chalumnae.</title>
        <authorList>
            <person name="Di Palma F."/>
            <person name="Alfoldi J."/>
            <person name="Johnson J."/>
            <person name="Berlin A."/>
            <person name="Gnerre S."/>
            <person name="Jaffe D."/>
            <person name="MacCallum I."/>
            <person name="Young S."/>
            <person name="Walker B.J."/>
            <person name="Lander E."/>
            <person name="Lindblad-Toh K."/>
        </authorList>
    </citation>
    <scope>NUCLEOTIDE SEQUENCE [LARGE SCALE GENOMIC DNA]</scope>
    <source>
        <strain evidence="13">Wild caught</strain>
    </source>
</reference>
<dbReference type="EC" id="3.4.19.1" evidence="5"/>
<dbReference type="STRING" id="7897.ENSLACP00000013450"/>
<dbReference type="InParanoid" id="H3AUX9"/>
<evidence type="ECO:0000256" key="6">
    <source>
        <dbReference type="ARBA" id="ARBA00018421"/>
    </source>
</evidence>
<gene>
    <name evidence="12" type="primary">LOC102351784</name>
</gene>
<dbReference type="GO" id="GO:0005737">
    <property type="term" value="C:cytoplasm"/>
    <property type="evidence" value="ECO:0007669"/>
    <property type="project" value="UniProtKB-SubCell"/>
</dbReference>
<dbReference type="SUPFAM" id="SSF53474">
    <property type="entry name" value="alpha/beta-Hydrolases"/>
    <property type="match status" value="1"/>
</dbReference>
<feature type="compositionally biased region" description="Polar residues" evidence="9">
    <location>
        <begin position="169"/>
        <end position="181"/>
    </location>
</feature>
<dbReference type="eggNOG" id="KOG2100">
    <property type="taxonomic scope" value="Eukaryota"/>
</dbReference>
<evidence type="ECO:0000259" key="11">
    <source>
        <dbReference type="Pfam" id="PF19283"/>
    </source>
</evidence>
<dbReference type="OrthoDB" id="416344at2759"/>
<dbReference type="GeneID" id="102351784"/>
<dbReference type="PANTHER" id="PTHR42776">
    <property type="entry name" value="SERINE PEPTIDASE S9 FAMILY MEMBER"/>
    <property type="match status" value="1"/>
</dbReference>
<protein>
    <recommendedName>
        <fullName evidence="6">Acylamino-acid-releasing enzyme</fullName>
        <ecNumber evidence="5">3.4.19.1</ecNumber>
    </recommendedName>
</protein>
<dbReference type="KEGG" id="lcm:102351784"/>
<reference evidence="12" key="2">
    <citation type="submission" date="2025-08" db="UniProtKB">
        <authorList>
            <consortium name="Ensembl"/>
        </authorList>
    </citation>
    <scope>IDENTIFICATION</scope>
</reference>
<dbReference type="Pfam" id="PF00326">
    <property type="entry name" value="Peptidase_S9"/>
    <property type="match status" value="1"/>
</dbReference>
<evidence type="ECO:0000256" key="7">
    <source>
        <dbReference type="ARBA" id="ARBA00022490"/>
    </source>
</evidence>
<dbReference type="EMBL" id="AFYH01140807">
    <property type="status" value="NOT_ANNOTATED_CDS"/>
    <property type="molecule type" value="Genomic_DNA"/>
</dbReference>
<evidence type="ECO:0000256" key="9">
    <source>
        <dbReference type="SAM" id="MobiDB-lite"/>
    </source>
</evidence>
<comment type="catalytic activity">
    <reaction evidence="1">
        <text>Cleavage of an N-acetyl or N-formyl amino acid from the N-terminus of a polypeptide.</text>
        <dbReference type="EC" id="3.4.19.1"/>
    </reaction>
</comment>
<dbReference type="FunCoup" id="H3AUX9">
    <property type="interactions" value="1049"/>
</dbReference>
<evidence type="ECO:0000256" key="4">
    <source>
        <dbReference type="ARBA" id="ARBA00011881"/>
    </source>
</evidence>
<dbReference type="HOGENOM" id="CLU_014230_1_1_1"/>
<dbReference type="AlphaFoldDB" id="H3AUX9"/>
<dbReference type="Bgee" id="ENSLACG00000011840">
    <property type="expression patterns" value="Expressed in muscle tissue and 6 other cell types or tissues"/>
</dbReference>
<dbReference type="RefSeq" id="XP_006003443.1">
    <property type="nucleotide sequence ID" value="XM_006003381.3"/>
</dbReference>
<dbReference type="Proteomes" id="UP000008672">
    <property type="component" value="Unassembled WGS sequence"/>
</dbReference>
<dbReference type="InterPro" id="IPR011042">
    <property type="entry name" value="6-blade_b-propeller_TolB-like"/>
</dbReference>
<evidence type="ECO:0000313" key="13">
    <source>
        <dbReference type="Proteomes" id="UP000008672"/>
    </source>
</evidence>
<dbReference type="GO" id="GO:0008242">
    <property type="term" value="F:omega peptidase activity"/>
    <property type="evidence" value="ECO:0007669"/>
    <property type="project" value="UniProtKB-EC"/>
</dbReference>
<reference evidence="12" key="3">
    <citation type="submission" date="2025-09" db="UniProtKB">
        <authorList>
            <consortium name="Ensembl"/>
        </authorList>
    </citation>
    <scope>IDENTIFICATION</scope>
</reference>
<dbReference type="FunFam" id="3.40.50.1820:FF:000043">
    <property type="entry name" value="acylamino-acid-releasing enzyme"/>
    <property type="match status" value="1"/>
</dbReference>
<comment type="similarity">
    <text evidence="3">Belongs to the peptidase S9C family.</text>
</comment>
<dbReference type="GO" id="GO:0006508">
    <property type="term" value="P:proteolysis"/>
    <property type="evidence" value="ECO:0007669"/>
    <property type="project" value="InterPro"/>
</dbReference>
<evidence type="ECO:0000256" key="3">
    <source>
        <dbReference type="ARBA" id="ARBA00010040"/>
    </source>
</evidence>